<evidence type="ECO:0000313" key="2">
    <source>
        <dbReference type="EMBL" id="CAE7941359.1"/>
    </source>
</evidence>
<comment type="caution">
    <text evidence="2">The sequence shown here is derived from an EMBL/GenBank/DDBJ whole genome shotgun (WGS) entry which is preliminary data.</text>
</comment>
<dbReference type="AlphaFoldDB" id="A0A813CC40"/>
<feature type="compositionally biased region" description="Basic and acidic residues" evidence="1">
    <location>
        <begin position="1"/>
        <end position="21"/>
    </location>
</feature>
<feature type="compositionally biased region" description="Acidic residues" evidence="1">
    <location>
        <begin position="33"/>
        <end position="55"/>
    </location>
</feature>
<feature type="non-terminal residue" evidence="2">
    <location>
        <position position="1"/>
    </location>
</feature>
<name>A0A813CC40_9DINO</name>
<feature type="compositionally biased region" description="Low complexity" evidence="1">
    <location>
        <begin position="163"/>
        <end position="175"/>
    </location>
</feature>
<feature type="compositionally biased region" description="Low complexity" evidence="1">
    <location>
        <begin position="69"/>
        <end position="81"/>
    </location>
</feature>
<feature type="non-terminal residue" evidence="2">
    <location>
        <position position="189"/>
    </location>
</feature>
<dbReference type="EMBL" id="CAJNJA010093690">
    <property type="protein sequence ID" value="CAE7941359.1"/>
    <property type="molecule type" value="Genomic_DNA"/>
</dbReference>
<feature type="compositionally biased region" description="Acidic residues" evidence="1">
    <location>
        <begin position="176"/>
        <end position="189"/>
    </location>
</feature>
<reference evidence="2" key="1">
    <citation type="submission" date="2021-02" db="EMBL/GenBank/DDBJ databases">
        <authorList>
            <person name="Dougan E. K."/>
            <person name="Rhodes N."/>
            <person name="Thang M."/>
            <person name="Chan C."/>
        </authorList>
    </citation>
    <scope>NUCLEOTIDE SEQUENCE</scope>
</reference>
<evidence type="ECO:0000313" key="3">
    <source>
        <dbReference type="Proteomes" id="UP000601435"/>
    </source>
</evidence>
<keyword evidence="3" id="KW-1185">Reference proteome</keyword>
<evidence type="ECO:0000256" key="1">
    <source>
        <dbReference type="SAM" id="MobiDB-lite"/>
    </source>
</evidence>
<sequence length="189" mass="20089">DTGSAEKEGRSPQGSGEERLDVSSSGANKEVLKEDEEYLHAEDSEDGEYSDEEECSSQHSVAEHNDVMASGAEADEASGANEEAEKEEPAEILSKVSVPEGGDFMCPSPPCDLQEEADKDEYSDGSGSEGLEGEEGEEDEYSDEEQSECSSQHSVAEHNDVMASGAEADEASGANEEAEKEEPAEILSK</sequence>
<feature type="compositionally biased region" description="Acidic residues" evidence="1">
    <location>
        <begin position="113"/>
        <end position="123"/>
    </location>
</feature>
<protein>
    <submittedName>
        <fullName evidence="2">RbcG protein</fullName>
    </submittedName>
</protein>
<dbReference type="Proteomes" id="UP000601435">
    <property type="component" value="Unassembled WGS sequence"/>
</dbReference>
<feature type="compositionally biased region" description="Acidic residues" evidence="1">
    <location>
        <begin position="131"/>
        <end position="147"/>
    </location>
</feature>
<accession>A0A813CC40</accession>
<organism evidence="2 3">
    <name type="scientific">Symbiodinium necroappetens</name>
    <dbReference type="NCBI Taxonomy" id="1628268"/>
    <lineage>
        <taxon>Eukaryota</taxon>
        <taxon>Sar</taxon>
        <taxon>Alveolata</taxon>
        <taxon>Dinophyceae</taxon>
        <taxon>Suessiales</taxon>
        <taxon>Symbiodiniaceae</taxon>
        <taxon>Symbiodinium</taxon>
    </lineage>
</organism>
<gene>
    <name evidence="2" type="primary">rbcG</name>
    <name evidence="2" type="ORF">SNEC2469_LOCUS34252</name>
</gene>
<feature type="region of interest" description="Disordered" evidence="1">
    <location>
        <begin position="1"/>
        <end position="189"/>
    </location>
</feature>
<proteinExistence type="predicted"/>